<dbReference type="SUPFAM" id="SSF51182">
    <property type="entry name" value="RmlC-like cupins"/>
    <property type="match status" value="1"/>
</dbReference>
<dbReference type="InterPro" id="IPR014710">
    <property type="entry name" value="RmlC-like_jellyroll"/>
</dbReference>
<sequence length="107" mass="11985">KEASVVHPIAAASILIVVNGSATIIPNEGNGEKIEKGDVLFLPQQIEAKLSEKFDNFLAFRAHTPVPIYFIAPLMLETQPRKIIIMNQPFEDNHTLQIKVFNHIKII</sequence>
<accession>A0A1I8BZQ7</accession>
<evidence type="ECO:0000313" key="2">
    <source>
        <dbReference type="WBParaSite" id="MhA1_Contig834.frz3.gene1"/>
    </source>
</evidence>
<name>A0A1I8BZQ7_MELHA</name>
<organism evidence="1 2">
    <name type="scientific">Meloidogyne hapla</name>
    <name type="common">Root-knot nematode worm</name>
    <dbReference type="NCBI Taxonomy" id="6305"/>
    <lineage>
        <taxon>Eukaryota</taxon>
        <taxon>Metazoa</taxon>
        <taxon>Ecdysozoa</taxon>
        <taxon>Nematoda</taxon>
        <taxon>Chromadorea</taxon>
        <taxon>Rhabditida</taxon>
        <taxon>Tylenchina</taxon>
        <taxon>Tylenchomorpha</taxon>
        <taxon>Tylenchoidea</taxon>
        <taxon>Meloidogynidae</taxon>
        <taxon>Meloidogyninae</taxon>
        <taxon>Meloidogyne</taxon>
    </lineage>
</organism>
<dbReference type="Proteomes" id="UP000095281">
    <property type="component" value="Unplaced"/>
</dbReference>
<dbReference type="WBParaSite" id="MhA1_Contig834.frz3.gene1">
    <property type="protein sequence ID" value="MhA1_Contig834.frz3.gene1"/>
    <property type="gene ID" value="MhA1_Contig834.frz3.gene1"/>
</dbReference>
<dbReference type="InterPro" id="IPR011051">
    <property type="entry name" value="RmlC_Cupin_sf"/>
</dbReference>
<dbReference type="Gene3D" id="2.60.120.10">
    <property type="entry name" value="Jelly Rolls"/>
    <property type="match status" value="1"/>
</dbReference>
<reference evidence="2" key="1">
    <citation type="submission" date="2016-11" db="UniProtKB">
        <authorList>
            <consortium name="WormBaseParasite"/>
        </authorList>
    </citation>
    <scope>IDENTIFICATION</scope>
</reference>
<evidence type="ECO:0000313" key="1">
    <source>
        <dbReference type="Proteomes" id="UP000095281"/>
    </source>
</evidence>
<dbReference type="AlphaFoldDB" id="A0A1I8BZQ7"/>
<proteinExistence type="predicted"/>
<protein>
    <submittedName>
        <fullName evidence="2">AraC family transcriptional regulator</fullName>
    </submittedName>
</protein>
<keyword evidence="1" id="KW-1185">Reference proteome</keyword>